<name>A0A7S1UQC5_9STRA</name>
<evidence type="ECO:0000313" key="1">
    <source>
        <dbReference type="EMBL" id="CAD9273823.1"/>
    </source>
</evidence>
<dbReference type="EMBL" id="HBGK01005087">
    <property type="protein sequence ID" value="CAD9273823.1"/>
    <property type="molecule type" value="Transcribed_RNA"/>
</dbReference>
<gene>
    <name evidence="1" type="ORF">GOCE00092_LOCUS2731</name>
</gene>
<protein>
    <submittedName>
        <fullName evidence="1">Uncharacterized protein</fullName>
    </submittedName>
</protein>
<dbReference type="AlphaFoldDB" id="A0A7S1UQC5"/>
<organism evidence="1">
    <name type="scientific">Grammatophora oceanica</name>
    <dbReference type="NCBI Taxonomy" id="210454"/>
    <lineage>
        <taxon>Eukaryota</taxon>
        <taxon>Sar</taxon>
        <taxon>Stramenopiles</taxon>
        <taxon>Ochrophyta</taxon>
        <taxon>Bacillariophyta</taxon>
        <taxon>Fragilariophyceae</taxon>
        <taxon>Fragilariophycidae</taxon>
        <taxon>Rhabdonematales</taxon>
        <taxon>Grammatophoraceae</taxon>
        <taxon>Grammatophora</taxon>
    </lineage>
</organism>
<reference evidence="1" key="1">
    <citation type="submission" date="2021-01" db="EMBL/GenBank/DDBJ databases">
        <authorList>
            <person name="Corre E."/>
            <person name="Pelletier E."/>
            <person name="Niang G."/>
            <person name="Scheremetjew M."/>
            <person name="Finn R."/>
            <person name="Kale V."/>
            <person name="Holt S."/>
            <person name="Cochrane G."/>
            <person name="Meng A."/>
            <person name="Brown T."/>
            <person name="Cohen L."/>
        </authorList>
    </citation>
    <scope>NUCLEOTIDE SEQUENCE</scope>
    <source>
        <strain evidence="1">CCMP 410</strain>
    </source>
</reference>
<accession>A0A7S1UQC5</accession>
<sequence length="105" mass="12493">MLRSTVARRGRQMALTTQRRGYPANMKAQPNKWVDEWNGLKEITEYTFEVTQGNVGHLLLWAVAFPVWTYWYTRDEFCRYGDRRFKELYNGEHELDVVASPSEEE</sequence>
<proteinExistence type="predicted"/>